<dbReference type="Pfam" id="PF00168">
    <property type="entry name" value="C2"/>
    <property type="match status" value="1"/>
</dbReference>
<evidence type="ECO:0000256" key="1">
    <source>
        <dbReference type="SAM" id="MobiDB-lite"/>
    </source>
</evidence>
<dbReference type="PANTHER" id="PTHR47052">
    <property type="entry name" value="CONSERVED SERINE PROLINE-RICH PROTEIN (AFU_ORTHOLOGUE AFUA_2G01790)"/>
    <property type="match status" value="1"/>
</dbReference>
<dbReference type="InterPro" id="IPR052981">
    <property type="entry name" value="Ingression_C2_domain"/>
</dbReference>
<feature type="compositionally biased region" description="Low complexity" evidence="1">
    <location>
        <begin position="186"/>
        <end position="210"/>
    </location>
</feature>
<dbReference type="SUPFAM" id="SSF49562">
    <property type="entry name" value="C2 domain (Calcium/lipid-binding domain, CaLB)"/>
    <property type="match status" value="1"/>
</dbReference>
<feature type="region of interest" description="Disordered" evidence="1">
    <location>
        <begin position="132"/>
        <end position="232"/>
    </location>
</feature>
<dbReference type="SMART" id="SM00239">
    <property type="entry name" value="C2"/>
    <property type="match status" value="1"/>
</dbReference>
<gene>
    <name evidence="3" type="ORF">ZOSMA_224G00400</name>
</gene>
<reference evidence="4" key="1">
    <citation type="journal article" date="2016" name="Nature">
        <title>The genome of the seagrass Zostera marina reveals angiosperm adaptation to the sea.</title>
        <authorList>
            <person name="Olsen J.L."/>
            <person name="Rouze P."/>
            <person name="Verhelst B."/>
            <person name="Lin Y.-C."/>
            <person name="Bayer T."/>
            <person name="Collen J."/>
            <person name="Dattolo E."/>
            <person name="De Paoli E."/>
            <person name="Dittami S."/>
            <person name="Maumus F."/>
            <person name="Michel G."/>
            <person name="Kersting A."/>
            <person name="Lauritano C."/>
            <person name="Lohaus R."/>
            <person name="Toepel M."/>
            <person name="Tonon T."/>
            <person name="Vanneste K."/>
            <person name="Amirebrahimi M."/>
            <person name="Brakel J."/>
            <person name="Bostroem C."/>
            <person name="Chovatia M."/>
            <person name="Grimwood J."/>
            <person name="Jenkins J.W."/>
            <person name="Jueterbock A."/>
            <person name="Mraz A."/>
            <person name="Stam W.T."/>
            <person name="Tice H."/>
            <person name="Bornberg-Bauer E."/>
            <person name="Green P.J."/>
            <person name="Pearson G.A."/>
            <person name="Procaccini G."/>
            <person name="Duarte C.M."/>
            <person name="Schmutz J."/>
            <person name="Reusch T.B.H."/>
            <person name="Van de Peer Y."/>
        </authorList>
    </citation>
    <scope>NUCLEOTIDE SEQUENCE [LARGE SCALE GENOMIC DNA]</scope>
    <source>
        <strain evidence="4">cv. Finnish</strain>
    </source>
</reference>
<dbReference type="OrthoDB" id="270970at2759"/>
<feature type="domain" description="C2" evidence="2">
    <location>
        <begin position="1"/>
        <end position="109"/>
    </location>
</feature>
<dbReference type="Gene3D" id="2.60.40.150">
    <property type="entry name" value="C2 domain"/>
    <property type="match status" value="1"/>
</dbReference>
<dbReference type="AlphaFoldDB" id="A0A0K9PIU7"/>
<name>A0A0K9PIU7_ZOSMR</name>
<evidence type="ECO:0000259" key="2">
    <source>
        <dbReference type="PROSITE" id="PS50004"/>
    </source>
</evidence>
<dbReference type="InterPro" id="IPR035892">
    <property type="entry name" value="C2_domain_sf"/>
</dbReference>
<dbReference type="Proteomes" id="UP000036987">
    <property type="component" value="Unassembled WGS sequence"/>
</dbReference>
<comment type="caution">
    <text evidence="3">The sequence shown here is derived from an EMBL/GenBank/DDBJ whole genome shotgun (WGS) entry which is preliminary data.</text>
</comment>
<proteinExistence type="predicted"/>
<protein>
    <submittedName>
        <fullName evidence="3">Elicitor-responsive protein</fullName>
    </submittedName>
</protein>
<feature type="compositionally biased region" description="Pro residues" evidence="1">
    <location>
        <begin position="211"/>
        <end position="232"/>
    </location>
</feature>
<sequence>MHSSGIHGQTLEITVVGCTKLRDKEWISRQDPYVCLQYGSTVFRTRTCTDGGKNPTFNEKFTFPLIQGLGDISVVVWNSNTLTSDDFIGSGKIQLSKVLSQGYDDSTWSVMTKRSKYGGEVRIIMHFANPTNQHQHAAPQHSMPSPYVPLPPHASYSGYPPNQSHQPSYQPVITPHPQQSYPPPAISYAPSLYSQQTHSSQQTYPSNQVYPPSPNPYPPTGPYQGIYPPPPY</sequence>
<dbReference type="CDD" id="cd00030">
    <property type="entry name" value="C2"/>
    <property type="match status" value="1"/>
</dbReference>
<keyword evidence="4" id="KW-1185">Reference proteome</keyword>
<feature type="compositionally biased region" description="Polar residues" evidence="1">
    <location>
        <begin position="160"/>
        <end position="179"/>
    </location>
</feature>
<accession>A0A0K9PIU7</accession>
<organism evidence="3 4">
    <name type="scientific">Zostera marina</name>
    <name type="common">Eelgrass</name>
    <dbReference type="NCBI Taxonomy" id="29655"/>
    <lineage>
        <taxon>Eukaryota</taxon>
        <taxon>Viridiplantae</taxon>
        <taxon>Streptophyta</taxon>
        <taxon>Embryophyta</taxon>
        <taxon>Tracheophyta</taxon>
        <taxon>Spermatophyta</taxon>
        <taxon>Magnoliopsida</taxon>
        <taxon>Liliopsida</taxon>
        <taxon>Zosteraceae</taxon>
        <taxon>Zostera</taxon>
    </lineage>
</organism>
<dbReference type="OMA" id="MGFGMQP"/>
<evidence type="ECO:0000313" key="4">
    <source>
        <dbReference type="Proteomes" id="UP000036987"/>
    </source>
</evidence>
<dbReference type="PANTHER" id="PTHR47052:SF3">
    <property type="entry name" value="INGRESSION PROTEIN 1"/>
    <property type="match status" value="1"/>
</dbReference>
<dbReference type="EMBL" id="LFYR01000798">
    <property type="protein sequence ID" value="KMZ69003.1"/>
    <property type="molecule type" value="Genomic_DNA"/>
</dbReference>
<dbReference type="InterPro" id="IPR000008">
    <property type="entry name" value="C2_dom"/>
</dbReference>
<dbReference type="PROSITE" id="PS50004">
    <property type="entry name" value="C2"/>
    <property type="match status" value="1"/>
</dbReference>
<evidence type="ECO:0000313" key="3">
    <source>
        <dbReference type="EMBL" id="KMZ69003.1"/>
    </source>
</evidence>
<dbReference type="STRING" id="29655.A0A0K9PIU7"/>